<feature type="transmembrane region" description="Helical" evidence="2">
    <location>
        <begin position="51"/>
        <end position="72"/>
    </location>
</feature>
<keyword evidence="2" id="KW-1133">Transmembrane helix</keyword>
<dbReference type="EMBL" id="FOYS01000003">
    <property type="protein sequence ID" value="SFR54743.1"/>
    <property type="molecule type" value="Genomic_DNA"/>
</dbReference>
<dbReference type="OrthoDB" id="282716at2157"/>
<dbReference type="Pfam" id="PF09997">
    <property type="entry name" value="DUF2238"/>
    <property type="match status" value="1"/>
</dbReference>
<organism evidence="3 4">
    <name type="scientific">Halogeometricum limi</name>
    <dbReference type="NCBI Taxonomy" id="555875"/>
    <lineage>
        <taxon>Archaea</taxon>
        <taxon>Methanobacteriati</taxon>
        <taxon>Methanobacteriota</taxon>
        <taxon>Stenosarchaea group</taxon>
        <taxon>Halobacteria</taxon>
        <taxon>Halobacteriales</taxon>
        <taxon>Haloferacaceae</taxon>
        <taxon>Halogeometricum</taxon>
    </lineage>
</organism>
<keyword evidence="2" id="KW-0812">Transmembrane</keyword>
<dbReference type="RefSeq" id="WP_089880850.1">
    <property type="nucleotide sequence ID" value="NZ_FOYS01000003.1"/>
</dbReference>
<protein>
    <recommendedName>
        <fullName evidence="5">VanZ like family protein</fullName>
    </recommendedName>
</protein>
<gene>
    <name evidence="3" type="ORF">SAMN04488124_2326</name>
</gene>
<keyword evidence="4" id="KW-1185">Reference proteome</keyword>
<evidence type="ECO:0008006" key="5">
    <source>
        <dbReference type="Google" id="ProtNLM"/>
    </source>
</evidence>
<keyword evidence="2" id="KW-0472">Membrane</keyword>
<dbReference type="InterPro" id="IPR014509">
    <property type="entry name" value="YjdF-like"/>
</dbReference>
<feature type="compositionally biased region" description="Acidic residues" evidence="1">
    <location>
        <begin position="143"/>
        <end position="165"/>
    </location>
</feature>
<feature type="region of interest" description="Disordered" evidence="1">
    <location>
        <begin position="136"/>
        <end position="182"/>
    </location>
</feature>
<dbReference type="Proteomes" id="UP000243250">
    <property type="component" value="Unassembled WGS sequence"/>
</dbReference>
<evidence type="ECO:0000313" key="3">
    <source>
        <dbReference type="EMBL" id="SFR54743.1"/>
    </source>
</evidence>
<evidence type="ECO:0000256" key="2">
    <source>
        <dbReference type="SAM" id="Phobius"/>
    </source>
</evidence>
<proteinExistence type="predicted"/>
<evidence type="ECO:0000256" key="1">
    <source>
        <dbReference type="SAM" id="MobiDB-lite"/>
    </source>
</evidence>
<name>A0A1I6HJU3_9EURY</name>
<reference evidence="4" key="1">
    <citation type="submission" date="2016-10" db="EMBL/GenBank/DDBJ databases">
        <authorList>
            <person name="Varghese N."/>
            <person name="Submissions S."/>
        </authorList>
    </citation>
    <scope>NUCLEOTIDE SEQUENCE [LARGE SCALE GENOMIC DNA]</scope>
    <source>
        <strain evidence="4">CGMCC 1.8711</strain>
    </source>
</reference>
<sequence>MSLTPVTSGADATDIPHRWRFALLSVATRRALAAVTVLVATLGLLPLYESVWWWDILTHTLAGATITGWLVLSRVRVASVVFLVALCSGAWELLEYATPAFAFMAGSPADTVLDVACNFLGSAVVAGGYARFGPRVAPTHDDGDGDDRDGNDDADGNDVGDDADAESGVFRSGASETDPADG</sequence>
<accession>A0A1I6HJU3</accession>
<dbReference type="AlphaFoldDB" id="A0A1I6HJU3"/>
<evidence type="ECO:0000313" key="4">
    <source>
        <dbReference type="Proteomes" id="UP000243250"/>
    </source>
</evidence>